<reference evidence="2" key="1">
    <citation type="submission" date="2016-11" db="EMBL/GenBank/DDBJ databases">
        <authorList>
            <person name="Varghese N."/>
            <person name="Submissions S."/>
        </authorList>
    </citation>
    <scope>NUCLEOTIDE SEQUENCE [LARGE SCALE GENOMIC DNA]</scope>
    <source>
        <strain evidence="2">DSM 27619</strain>
    </source>
</reference>
<gene>
    <name evidence="1" type="ORF">SAMN05443633_10384</name>
</gene>
<evidence type="ECO:0000313" key="2">
    <source>
        <dbReference type="Proteomes" id="UP000184518"/>
    </source>
</evidence>
<organism evidence="1 2">
    <name type="scientific">Chryseobacterium arachidis</name>
    <dbReference type="NCBI Taxonomy" id="1416778"/>
    <lineage>
        <taxon>Bacteria</taxon>
        <taxon>Pseudomonadati</taxon>
        <taxon>Bacteroidota</taxon>
        <taxon>Flavobacteriia</taxon>
        <taxon>Flavobacteriales</taxon>
        <taxon>Weeksellaceae</taxon>
        <taxon>Chryseobacterium group</taxon>
        <taxon>Chryseobacterium</taxon>
    </lineage>
</organism>
<dbReference type="AlphaFoldDB" id="A0A1M4Z875"/>
<dbReference type="EMBL" id="FQUT01000003">
    <property type="protein sequence ID" value="SHF14221.1"/>
    <property type="molecule type" value="Genomic_DNA"/>
</dbReference>
<proteinExistence type="predicted"/>
<protein>
    <submittedName>
        <fullName evidence="1">Uncharacterized protein</fullName>
    </submittedName>
</protein>
<dbReference type="RefSeq" id="WP_378157968.1">
    <property type="nucleotide sequence ID" value="NZ_JBHSOO010000001.1"/>
</dbReference>
<evidence type="ECO:0000313" key="1">
    <source>
        <dbReference type="EMBL" id="SHF14221.1"/>
    </source>
</evidence>
<name>A0A1M4Z875_9FLAO</name>
<keyword evidence="2" id="KW-1185">Reference proteome</keyword>
<dbReference type="STRING" id="1416778.SAMN05443633_10384"/>
<dbReference type="Proteomes" id="UP000184518">
    <property type="component" value="Unassembled WGS sequence"/>
</dbReference>
<sequence>MNYYSENQKDIKNLILVKSKNSIQISISVAKINKKLTFNVYFALIKGKCGMCFI</sequence>
<accession>A0A1M4Z875</accession>